<dbReference type="EMBL" id="MN739745">
    <property type="protein sequence ID" value="QHT24499.1"/>
    <property type="molecule type" value="Genomic_DNA"/>
</dbReference>
<evidence type="ECO:0000313" key="2">
    <source>
        <dbReference type="EMBL" id="QHT24499.1"/>
    </source>
</evidence>
<feature type="transmembrane region" description="Helical" evidence="1">
    <location>
        <begin position="20"/>
        <end position="37"/>
    </location>
</feature>
<sequence length="128" mass="14540">MTEEDDKTLWQRVKSIIHKYQNLLYSIAILLILINIQNPQSLYTTVMQKQKGGNPENIPSGIGSKLKGIKNANFFTTAMGWMLGLFQTFAMFGGLIIVLAVLPALPLFIFMLILFFILRARMAFIKEL</sequence>
<keyword evidence="1" id="KW-0472">Membrane</keyword>
<keyword evidence="1" id="KW-0812">Transmembrane</keyword>
<evidence type="ECO:0000256" key="1">
    <source>
        <dbReference type="SAM" id="Phobius"/>
    </source>
</evidence>
<reference evidence="2" key="1">
    <citation type="journal article" date="2020" name="Nature">
        <title>Giant virus diversity and host interactions through global metagenomics.</title>
        <authorList>
            <person name="Schulz F."/>
            <person name="Roux S."/>
            <person name="Paez-Espino D."/>
            <person name="Jungbluth S."/>
            <person name="Walsh D.A."/>
            <person name="Denef V.J."/>
            <person name="McMahon K.D."/>
            <person name="Konstantinidis K.T."/>
            <person name="Eloe-Fadrosh E.A."/>
            <person name="Kyrpides N.C."/>
            <person name="Woyke T."/>
        </authorList>
    </citation>
    <scope>NUCLEOTIDE SEQUENCE</scope>
    <source>
        <strain evidence="2">GVMAG-M-3300023179-150</strain>
    </source>
</reference>
<name>A0A6C0E8A9_9ZZZZ</name>
<protein>
    <submittedName>
        <fullName evidence="2">Uncharacterized protein</fullName>
    </submittedName>
</protein>
<accession>A0A6C0E8A9</accession>
<dbReference type="AlphaFoldDB" id="A0A6C0E8A9"/>
<feature type="transmembrane region" description="Helical" evidence="1">
    <location>
        <begin position="89"/>
        <end position="118"/>
    </location>
</feature>
<keyword evidence="1" id="KW-1133">Transmembrane helix</keyword>
<organism evidence="2">
    <name type="scientific">viral metagenome</name>
    <dbReference type="NCBI Taxonomy" id="1070528"/>
    <lineage>
        <taxon>unclassified sequences</taxon>
        <taxon>metagenomes</taxon>
        <taxon>organismal metagenomes</taxon>
    </lineage>
</organism>
<proteinExistence type="predicted"/>